<protein>
    <recommendedName>
        <fullName evidence="3">RING-CH-type domain-containing protein</fullName>
    </recommendedName>
</protein>
<dbReference type="Proteomes" id="UP000006790">
    <property type="component" value="Chromosome 2"/>
</dbReference>
<evidence type="ECO:0000313" key="2">
    <source>
        <dbReference type="Proteomes" id="UP000006790"/>
    </source>
</evidence>
<dbReference type="EMBL" id="CP002498">
    <property type="protein sequence ID" value="AET37896.1"/>
    <property type="molecule type" value="Genomic_DNA"/>
</dbReference>
<sequence length="430" mass="50245">MNLPFYKKSFRCWICLEDKDTRFNFSSWTHHECGCNLQVHNKCLVRWLFATNKKTWLEYGPNDYYNIQNINELKRRTCYVVDEHKDFQTDVDLAETVQTIPAVGQTWASFICLAEIAVNMIFRISDDRLNENNLWRGIPIESVDCPQCKRSIKKGQINWNSGSLMLRAFKFYKTVSKYSSVAFLFWFLYNNPLKQAFKVGLYSLRYIFPESILQKLLNTSTTKALDVYTDSVDGIDCIPSGTRFTILGFPLYLFSQVCLNTPVGYFQQLYPWVIASSCGTSMVIINFFRAEMVSIYLYSKLSLVLSRILRTKFLYLEPYFRNHKSPDDLDEKFTEELIKTTWADYISDTALVLLLARQFSRHVLKRMQFITKLVLIFDSNATPDECLCIQNLLALGILSYARDFLRFYLACLRSRELMELQSIVEDEGLS</sequence>
<dbReference type="RefSeq" id="XP_003644713.1">
    <property type="nucleotide sequence ID" value="XM_003644665.1"/>
</dbReference>
<dbReference type="eggNOG" id="ENOG502RQF8">
    <property type="taxonomic scope" value="Eukaryota"/>
</dbReference>
<dbReference type="AlphaFoldDB" id="G8JNI0"/>
<organism evidence="1 2">
    <name type="scientific">Eremothecium cymbalariae (strain CBS 270.75 / DBVPG 7215 / KCTC 17166 / NRRL Y-17582)</name>
    <name type="common">Yeast</name>
    <dbReference type="NCBI Taxonomy" id="931890"/>
    <lineage>
        <taxon>Eukaryota</taxon>
        <taxon>Fungi</taxon>
        <taxon>Dikarya</taxon>
        <taxon>Ascomycota</taxon>
        <taxon>Saccharomycotina</taxon>
        <taxon>Saccharomycetes</taxon>
        <taxon>Saccharomycetales</taxon>
        <taxon>Saccharomycetaceae</taxon>
        <taxon>Eremothecium</taxon>
    </lineage>
</organism>
<evidence type="ECO:0008006" key="3">
    <source>
        <dbReference type="Google" id="ProtNLM"/>
    </source>
</evidence>
<accession>G8JNI0</accession>
<dbReference type="GeneID" id="11473014"/>
<proteinExistence type="predicted"/>
<dbReference type="OrthoDB" id="4070369at2759"/>
<reference evidence="2" key="1">
    <citation type="journal article" date="2012" name="G3 (Bethesda)">
        <title>Pichia sorbitophila, an interspecies yeast hybrid reveals early steps of genome resolution following polyploidization.</title>
        <authorList>
            <person name="Leh Louis V."/>
            <person name="Despons L."/>
            <person name="Friedrich A."/>
            <person name="Martin T."/>
            <person name="Durrens P."/>
            <person name="Casaregola S."/>
            <person name="Neuveglise C."/>
            <person name="Fairhead C."/>
            <person name="Marck C."/>
            <person name="Cruz J.A."/>
            <person name="Straub M.L."/>
            <person name="Kugler V."/>
            <person name="Sacerdot C."/>
            <person name="Uzunov Z."/>
            <person name="Thierry A."/>
            <person name="Weiss S."/>
            <person name="Bleykasten C."/>
            <person name="De Montigny J."/>
            <person name="Jacques N."/>
            <person name="Jung P."/>
            <person name="Lemaire M."/>
            <person name="Mallet S."/>
            <person name="Morel G."/>
            <person name="Richard G.F."/>
            <person name="Sarkar A."/>
            <person name="Savel G."/>
            <person name="Schacherer J."/>
            <person name="Seret M.L."/>
            <person name="Talla E."/>
            <person name="Samson G."/>
            <person name="Jubin C."/>
            <person name="Poulain J."/>
            <person name="Vacherie B."/>
            <person name="Barbe V."/>
            <person name="Pelletier E."/>
            <person name="Sherman D.J."/>
            <person name="Westhof E."/>
            <person name="Weissenbach J."/>
            <person name="Baret P.V."/>
            <person name="Wincker P."/>
            <person name="Gaillardin C."/>
            <person name="Dujon B."/>
            <person name="Souciet J.L."/>
        </authorList>
    </citation>
    <scope>NUCLEOTIDE SEQUENCE [LARGE SCALE GENOMIC DNA]</scope>
    <source>
        <strain evidence="2">CBS 270.75 / DBVPG 7215 / KCTC 17166 / NRRL Y-17582</strain>
    </source>
</reference>
<dbReference type="KEGG" id="erc:Ecym_2144"/>
<dbReference type="InParanoid" id="G8JNI0"/>
<gene>
    <name evidence="1" type="ordered locus">Ecym_2144</name>
</gene>
<keyword evidence="2" id="KW-1185">Reference proteome</keyword>
<dbReference type="OMA" id="WICLEES"/>
<evidence type="ECO:0000313" key="1">
    <source>
        <dbReference type="EMBL" id="AET37896.1"/>
    </source>
</evidence>
<name>G8JNI0_ERECY</name>
<dbReference type="HOGENOM" id="CLU_636401_0_0_1"/>
<dbReference type="FunCoup" id="G8JNI0">
    <property type="interactions" value="25"/>
</dbReference>